<dbReference type="InterPro" id="IPR040843">
    <property type="entry name" value="RAMA"/>
</dbReference>
<name>A0A6J7JCU7_9ZZZZ</name>
<dbReference type="EMBL" id="CAFBMK010000239">
    <property type="protein sequence ID" value="CAB4940571.1"/>
    <property type="molecule type" value="Genomic_DNA"/>
</dbReference>
<evidence type="ECO:0000313" key="2">
    <source>
        <dbReference type="EMBL" id="CAB4940571.1"/>
    </source>
</evidence>
<feature type="domain" description="RAMA" evidence="1">
    <location>
        <begin position="144"/>
        <end position="246"/>
    </location>
</feature>
<gene>
    <name evidence="2" type="ORF">UFOPK3564_02920</name>
</gene>
<dbReference type="AlphaFoldDB" id="A0A6J7JCU7"/>
<organism evidence="2">
    <name type="scientific">freshwater metagenome</name>
    <dbReference type="NCBI Taxonomy" id="449393"/>
    <lineage>
        <taxon>unclassified sequences</taxon>
        <taxon>metagenomes</taxon>
        <taxon>ecological metagenomes</taxon>
    </lineage>
</organism>
<protein>
    <submittedName>
        <fullName evidence="2">Unannotated protein</fullName>
    </submittedName>
</protein>
<proteinExistence type="predicted"/>
<dbReference type="Pfam" id="PF18755">
    <property type="entry name" value="RAMA"/>
    <property type="match status" value="1"/>
</dbReference>
<sequence>MLLSRQSVASLDAGLWDKPGVYVLVGTIAYGEKTEVRVGQSVKLKGRLESHVRSPPIPWWRALAVIRDTTVGFHSAQIGYIEGALADELRARPGIKLFEGKRDADTTLPTYERTALDAFVQTILEALKIVGVSLLSPANEGAEEEEISKPGATHTRVAGTISDLLSAGILSAGDGLEASQKNRTTGETRLAQAEVLASGQLRVDGVSYSSPSTALTRGLDVPAGNGWKGWKVAGTSTTLADLRDRLDTPAPDAV</sequence>
<evidence type="ECO:0000259" key="1">
    <source>
        <dbReference type="Pfam" id="PF18755"/>
    </source>
</evidence>
<reference evidence="2" key="1">
    <citation type="submission" date="2020-05" db="EMBL/GenBank/DDBJ databases">
        <authorList>
            <person name="Chiriac C."/>
            <person name="Salcher M."/>
            <person name="Ghai R."/>
            <person name="Kavagutti S V."/>
        </authorList>
    </citation>
    <scope>NUCLEOTIDE SEQUENCE</scope>
</reference>
<accession>A0A6J7JCU7</accession>